<gene>
    <name evidence="2" type="ORF">PCOS0759_LOCUS7216</name>
</gene>
<sequence length="950" mass="108523">MTFPEKVSSKLSGSYEPFRIRSREELIFALRQAAEYEMCLMNMYLSAAYSLKDDVSEGGTAEEIMLARSWANKTIGVSRDEMKHLGSVNNMLLSVGSLPHFEKPAYPSPHPFFETPHLQPQQMNALQLRRYDVLTDVLTKLDEKHGDFNELFPEETICEHDRDEYLISVELQRFSIHSLRRFIRAEATEHVSADLVREKLEEKRKNKEPRGGPLDGITATAFKYNDVGELYEIIRDGFHYLNEVLGEENLFLGPKLNQVVGGFKSPDLVPVASIEEVDRMIDVILWQGAGPPVPTPSWYVDPAKKNHHKTFETMYAEYLAALRKNPNFDPSRLVLRNPYVNTVRDRNPHWPSHQVTEPFAAGMMQLFSGCFEVTCQMLFLTFGSNHVEEKSRDVTNIWQRLIFFPWMTQIVAPLGRILPKVPSGITDEAGRMRTIGASFESSGQLSSISEEVYFPVILFRIEKFHAAALQLREMALKNDSLPSEVANDLFNLATDFNSIKNSLINSFANPTVPIPNFWGEYEGGKAPLSLSKGFLKKDGVTTAREGSRRYMNLKRHGSLYDAGSYKTLDNQKQLYPKTSLFAIQPKGEVTKENARDFLPDPRTGYLPFFPLPFRETQKVDPFDSPLSVLTCKFSGTFMFRIATDPDHSYSRKGKSGSTYTLPGEPDFVHGKDMAQVRWGRVDPAFIRELGYPIKVEITDVIHTLQQGTQKKSDRDTARELIGAELNLIDENINGEYHPPTFRGRNYVVAEVAQESIDPFVLEITKKTDKGEIRMVKHDLLDPKDRVKKTQEDVDINNKHIWFKRGPFWLANDPTLVEHSGVYDPRGFNFQKALELEKMAKETSDPVKKANYLFRADRIKTFADPVVDIKMGWNWMSHFHLSSGDPKWNTNNEYSFVSPDTEKLLGGEIIKEYDWFIRYYVGGYDSDAYTANIHGDLVIPFRKARPASRSE</sequence>
<name>A0A7S1KS85_9EUKA</name>
<reference evidence="2" key="1">
    <citation type="submission" date="2021-01" db="EMBL/GenBank/DDBJ databases">
        <authorList>
            <person name="Corre E."/>
            <person name="Pelletier E."/>
            <person name="Niang G."/>
            <person name="Scheremetjew M."/>
            <person name="Finn R."/>
            <person name="Kale V."/>
            <person name="Holt S."/>
            <person name="Cochrane G."/>
            <person name="Meng A."/>
            <person name="Brown T."/>
            <person name="Cohen L."/>
        </authorList>
    </citation>
    <scope>NUCLEOTIDE SEQUENCE</scope>
    <source>
        <strain evidence="2">WS</strain>
    </source>
</reference>
<evidence type="ECO:0000259" key="1">
    <source>
        <dbReference type="Pfam" id="PF12902"/>
    </source>
</evidence>
<dbReference type="EMBL" id="HBGD01008766">
    <property type="protein sequence ID" value="CAD9083962.1"/>
    <property type="molecule type" value="Transcribed_RNA"/>
</dbReference>
<dbReference type="Gene3D" id="1.20.1260.10">
    <property type="match status" value="1"/>
</dbReference>
<proteinExistence type="predicted"/>
<organism evidence="2">
    <name type="scientific">Percolomonas cosmopolitus</name>
    <dbReference type="NCBI Taxonomy" id="63605"/>
    <lineage>
        <taxon>Eukaryota</taxon>
        <taxon>Discoba</taxon>
        <taxon>Heterolobosea</taxon>
        <taxon>Tetramitia</taxon>
        <taxon>Eutetramitia</taxon>
        <taxon>Percolomonadidae</taxon>
        <taxon>Percolomonas</taxon>
    </lineage>
</organism>
<feature type="domain" description="Iminophenyl-pyruvate dimer synthase" evidence="1">
    <location>
        <begin position="30"/>
        <end position="315"/>
    </location>
</feature>
<dbReference type="AlphaFoldDB" id="A0A7S1KS85"/>
<protein>
    <recommendedName>
        <fullName evidence="1">Iminophenyl-pyruvate dimer synthase domain-containing protein</fullName>
    </recommendedName>
</protein>
<accession>A0A7S1KS85</accession>
<dbReference type="Pfam" id="PF12902">
    <property type="entry name" value="Ferritin-like"/>
    <property type="match status" value="1"/>
</dbReference>
<dbReference type="InterPro" id="IPR026820">
    <property type="entry name" value="VioB/RebD_dom"/>
</dbReference>
<dbReference type="InterPro" id="IPR012347">
    <property type="entry name" value="Ferritin-like"/>
</dbReference>
<evidence type="ECO:0000313" key="2">
    <source>
        <dbReference type="EMBL" id="CAD9083962.1"/>
    </source>
</evidence>